<proteinExistence type="predicted"/>
<name>A0A4Y2N4I2_ARAVE</name>
<reference evidence="1 2" key="1">
    <citation type="journal article" date="2019" name="Sci. Rep.">
        <title>Orb-weaving spider Araneus ventricosus genome elucidates the spidroin gene catalogue.</title>
        <authorList>
            <person name="Kono N."/>
            <person name="Nakamura H."/>
            <person name="Ohtoshi R."/>
            <person name="Moran D.A.P."/>
            <person name="Shinohara A."/>
            <person name="Yoshida Y."/>
            <person name="Fujiwara M."/>
            <person name="Mori M."/>
            <person name="Tomita M."/>
            <person name="Arakawa K."/>
        </authorList>
    </citation>
    <scope>NUCLEOTIDE SEQUENCE [LARGE SCALE GENOMIC DNA]</scope>
</reference>
<evidence type="ECO:0000313" key="1">
    <source>
        <dbReference type="EMBL" id="GBN33524.1"/>
    </source>
</evidence>
<sequence>MPLNPTVTVEMDFWLVLRGDLILAFRNIHVQRRTLIIHIQLDIILQSWSNAEVRSFFLRRTHSRFAFPESPVEGADLTNTKPWSTSFTKLTNLPTDEIYQKYAIFDKMNLPINDSLLRKKRKFVGEEGW</sequence>
<keyword evidence="2" id="KW-1185">Reference proteome</keyword>
<gene>
    <name evidence="1" type="ORF">AVEN_244113_1</name>
</gene>
<comment type="caution">
    <text evidence="1">The sequence shown here is derived from an EMBL/GenBank/DDBJ whole genome shotgun (WGS) entry which is preliminary data.</text>
</comment>
<dbReference type="Proteomes" id="UP000499080">
    <property type="component" value="Unassembled WGS sequence"/>
</dbReference>
<protein>
    <submittedName>
        <fullName evidence="1">Uncharacterized protein</fullName>
    </submittedName>
</protein>
<evidence type="ECO:0000313" key="2">
    <source>
        <dbReference type="Proteomes" id="UP000499080"/>
    </source>
</evidence>
<accession>A0A4Y2N4I2</accession>
<organism evidence="1 2">
    <name type="scientific">Araneus ventricosus</name>
    <name type="common">Orbweaver spider</name>
    <name type="synonym">Epeira ventricosa</name>
    <dbReference type="NCBI Taxonomy" id="182803"/>
    <lineage>
        <taxon>Eukaryota</taxon>
        <taxon>Metazoa</taxon>
        <taxon>Ecdysozoa</taxon>
        <taxon>Arthropoda</taxon>
        <taxon>Chelicerata</taxon>
        <taxon>Arachnida</taxon>
        <taxon>Araneae</taxon>
        <taxon>Araneomorphae</taxon>
        <taxon>Entelegynae</taxon>
        <taxon>Araneoidea</taxon>
        <taxon>Araneidae</taxon>
        <taxon>Araneus</taxon>
    </lineage>
</organism>
<dbReference type="EMBL" id="BGPR01008392">
    <property type="protein sequence ID" value="GBN33524.1"/>
    <property type="molecule type" value="Genomic_DNA"/>
</dbReference>
<dbReference type="AlphaFoldDB" id="A0A4Y2N4I2"/>